<evidence type="ECO:0000313" key="5">
    <source>
        <dbReference type="Proteomes" id="UP000323653"/>
    </source>
</evidence>
<dbReference type="RefSeq" id="WP_039448028.1">
    <property type="nucleotide sequence ID" value="NZ_CP043329.1"/>
</dbReference>
<dbReference type="Gene3D" id="3.40.1650.10">
    <property type="entry name" value="RbsD-like domain"/>
    <property type="match status" value="1"/>
</dbReference>
<comment type="catalytic activity">
    <reaction evidence="1">
        <text>beta-D-ribopyranose = beta-D-ribofuranose</text>
        <dbReference type="Rhea" id="RHEA:25432"/>
        <dbReference type="ChEBI" id="CHEBI:27476"/>
        <dbReference type="ChEBI" id="CHEBI:47002"/>
        <dbReference type="EC" id="5.4.99.62"/>
    </reaction>
</comment>
<gene>
    <name evidence="4" type="ORF">FYC62_16445</name>
</gene>
<reference evidence="4 5" key="1">
    <citation type="submission" date="2019-08" db="EMBL/GenBank/DDBJ databases">
        <title>Pedobacter sp. nov., isolated from Han river, South Korea.</title>
        <authorList>
            <person name="Lee D.-H."/>
            <person name="Kim Y.-S."/>
            <person name="Hwang E.-M."/>
            <person name="Le Tran T.C."/>
            <person name="Cha C.-J."/>
        </authorList>
    </citation>
    <scope>NUCLEOTIDE SEQUENCE [LARGE SCALE GENOMIC DNA]</scope>
    <source>
        <strain evidence="4 5">CJ43</strain>
    </source>
</reference>
<evidence type="ECO:0000313" key="4">
    <source>
        <dbReference type="EMBL" id="QEK53088.1"/>
    </source>
</evidence>
<dbReference type="InterPro" id="IPR007721">
    <property type="entry name" value="RbsD_FucU"/>
</dbReference>
<proteinExistence type="predicted"/>
<dbReference type="Proteomes" id="UP000323653">
    <property type="component" value="Chromosome"/>
</dbReference>
<evidence type="ECO:0000256" key="2">
    <source>
        <dbReference type="ARBA" id="ARBA00023235"/>
    </source>
</evidence>
<dbReference type="InterPro" id="IPR023750">
    <property type="entry name" value="RbsD-like_sf"/>
</dbReference>
<name>A0A5C0VK32_9SPHI</name>
<comment type="catalytic activity">
    <reaction evidence="3">
        <text>alpha-L-fucose = beta-L-fucose</text>
        <dbReference type="Rhea" id="RHEA:25580"/>
        <dbReference type="ChEBI" id="CHEBI:42548"/>
        <dbReference type="ChEBI" id="CHEBI:42589"/>
        <dbReference type="EC" id="5.1.3.29"/>
    </reaction>
</comment>
<dbReference type="AlphaFoldDB" id="A0A5C0VK32"/>
<protein>
    <submittedName>
        <fullName evidence="4">RbsD or FucU transport</fullName>
    </submittedName>
</protein>
<evidence type="ECO:0000256" key="3">
    <source>
        <dbReference type="ARBA" id="ARBA00036324"/>
    </source>
</evidence>
<dbReference type="GO" id="GO:0036373">
    <property type="term" value="F:L-fucose mutarotase activity"/>
    <property type="evidence" value="ECO:0007669"/>
    <property type="project" value="UniProtKB-EC"/>
</dbReference>
<dbReference type="GO" id="GO:0006004">
    <property type="term" value="P:fucose metabolic process"/>
    <property type="evidence" value="ECO:0007669"/>
    <property type="project" value="TreeGrafter"/>
</dbReference>
<dbReference type="Pfam" id="PF05025">
    <property type="entry name" value="RbsD_FucU"/>
    <property type="match status" value="1"/>
</dbReference>
<dbReference type="SUPFAM" id="SSF102546">
    <property type="entry name" value="RbsD-like"/>
    <property type="match status" value="1"/>
</dbReference>
<dbReference type="EMBL" id="CP043329">
    <property type="protein sequence ID" value="QEK53088.1"/>
    <property type="molecule type" value="Genomic_DNA"/>
</dbReference>
<dbReference type="GO" id="GO:0062193">
    <property type="term" value="F:D-ribose pyranase activity"/>
    <property type="evidence" value="ECO:0007669"/>
    <property type="project" value="UniProtKB-EC"/>
</dbReference>
<organism evidence="4 5">
    <name type="scientific">Pedobacter aquae</name>
    <dbReference type="NCBI Taxonomy" id="2605747"/>
    <lineage>
        <taxon>Bacteria</taxon>
        <taxon>Pseudomonadati</taxon>
        <taxon>Bacteroidota</taxon>
        <taxon>Sphingobacteriia</taxon>
        <taxon>Sphingobacteriales</taxon>
        <taxon>Sphingobacteriaceae</taxon>
        <taxon>Pedobacter</taxon>
    </lineage>
</organism>
<sequence>MLKTQLLHPEILMELGRNGHGSKILISDGNFPVNTCTPQTAKKVYLNLTPGVLNVVDVLKVIKNFIPVEKAYIMQPPDETPQPIHHEFKQILDEDTPFEALKRYEFYDIAKTPDVCLAIATAEVRRFANIILEIGVIRPE</sequence>
<dbReference type="PANTHER" id="PTHR31690:SF4">
    <property type="entry name" value="FUCOSE MUTAROTASE"/>
    <property type="match status" value="1"/>
</dbReference>
<dbReference type="PANTHER" id="PTHR31690">
    <property type="entry name" value="FUCOSE MUTAROTASE"/>
    <property type="match status" value="1"/>
</dbReference>
<accession>A0A5C0VK32</accession>
<keyword evidence="5" id="KW-1185">Reference proteome</keyword>
<keyword evidence="2" id="KW-0413">Isomerase</keyword>
<dbReference type="GO" id="GO:0042806">
    <property type="term" value="F:fucose binding"/>
    <property type="evidence" value="ECO:0007669"/>
    <property type="project" value="TreeGrafter"/>
</dbReference>
<evidence type="ECO:0000256" key="1">
    <source>
        <dbReference type="ARBA" id="ARBA00000223"/>
    </source>
</evidence>
<dbReference type="KEGG" id="pej:FYC62_16445"/>
<dbReference type="InterPro" id="IPR050443">
    <property type="entry name" value="RbsD/FucU_mutarotase"/>
</dbReference>